<protein>
    <submittedName>
        <fullName evidence="9">Acyl-CoA dehydrogenase family protein</fullName>
    </submittedName>
</protein>
<evidence type="ECO:0000256" key="2">
    <source>
        <dbReference type="ARBA" id="ARBA00009347"/>
    </source>
</evidence>
<comment type="caution">
    <text evidence="9">The sequence shown here is derived from an EMBL/GenBank/DDBJ whole genome shotgun (WGS) entry which is preliminary data.</text>
</comment>
<gene>
    <name evidence="9" type="ORF">GCM10023175_36920</name>
</gene>
<evidence type="ECO:0000256" key="5">
    <source>
        <dbReference type="RuleBase" id="RU362125"/>
    </source>
</evidence>
<dbReference type="Gene3D" id="1.20.140.10">
    <property type="entry name" value="Butyryl-CoA Dehydrogenase, subunit A, domain 3"/>
    <property type="match status" value="1"/>
</dbReference>
<dbReference type="SUPFAM" id="SSF47203">
    <property type="entry name" value="Acyl-CoA dehydrogenase C-terminal domain-like"/>
    <property type="match status" value="1"/>
</dbReference>
<evidence type="ECO:0000256" key="4">
    <source>
        <dbReference type="ARBA" id="ARBA00022827"/>
    </source>
</evidence>
<evidence type="ECO:0000256" key="1">
    <source>
        <dbReference type="ARBA" id="ARBA00001974"/>
    </source>
</evidence>
<keyword evidence="3 5" id="KW-0285">Flavoprotein</keyword>
<dbReference type="InterPro" id="IPR013786">
    <property type="entry name" value="AcylCoA_DH/ox_N"/>
</dbReference>
<dbReference type="EMBL" id="BAABGT010000048">
    <property type="protein sequence ID" value="GAA4549232.1"/>
    <property type="molecule type" value="Genomic_DNA"/>
</dbReference>
<dbReference type="Pfam" id="PF00441">
    <property type="entry name" value="Acyl-CoA_dh_1"/>
    <property type="match status" value="1"/>
</dbReference>
<dbReference type="Gene3D" id="2.40.110.10">
    <property type="entry name" value="Butyryl-CoA Dehydrogenase, subunit A, domain 2"/>
    <property type="match status" value="1"/>
</dbReference>
<evidence type="ECO:0000313" key="9">
    <source>
        <dbReference type="EMBL" id="GAA4549232.1"/>
    </source>
</evidence>
<dbReference type="SUPFAM" id="SSF56645">
    <property type="entry name" value="Acyl-CoA dehydrogenase NM domain-like"/>
    <property type="match status" value="1"/>
</dbReference>
<dbReference type="Pfam" id="PF02770">
    <property type="entry name" value="Acyl-CoA_dh_M"/>
    <property type="match status" value="1"/>
</dbReference>
<keyword evidence="5" id="KW-0560">Oxidoreductase</keyword>
<evidence type="ECO:0000259" key="7">
    <source>
        <dbReference type="Pfam" id="PF02770"/>
    </source>
</evidence>
<accession>A0ABP8RUY9</accession>
<dbReference type="InterPro" id="IPR009100">
    <property type="entry name" value="AcylCoA_DH/oxidase_NM_dom_sf"/>
</dbReference>
<dbReference type="Gene3D" id="1.10.540.10">
    <property type="entry name" value="Acyl-CoA dehydrogenase/oxidase, N-terminal domain"/>
    <property type="match status" value="1"/>
</dbReference>
<evidence type="ECO:0000256" key="3">
    <source>
        <dbReference type="ARBA" id="ARBA00022630"/>
    </source>
</evidence>
<evidence type="ECO:0000313" key="10">
    <source>
        <dbReference type="Proteomes" id="UP001501598"/>
    </source>
</evidence>
<dbReference type="Pfam" id="PF02771">
    <property type="entry name" value="Acyl-CoA_dh_N"/>
    <property type="match status" value="1"/>
</dbReference>
<dbReference type="Proteomes" id="UP001501598">
    <property type="component" value="Unassembled WGS sequence"/>
</dbReference>
<comment type="cofactor">
    <cofactor evidence="1 5">
        <name>FAD</name>
        <dbReference type="ChEBI" id="CHEBI:57692"/>
    </cofactor>
</comment>
<proteinExistence type="inferred from homology"/>
<dbReference type="InterPro" id="IPR036250">
    <property type="entry name" value="AcylCo_DH-like_C"/>
</dbReference>
<dbReference type="InterPro" id="IPR037069">
    <property type="entry name" value="AcylCoA_DH/ox_N_sf"/>
</dbReference>
<comment type="similarity">
    <text evidence="2 5">Belongs to the acyl-CoA dehydrogenase family.</text>
</comment>
<sequence length="414" mass="44134">MKLTARQRKLRKESREFAQTVLREFSGTADNLPDAEARFLATRPAYEKLVSAGYLAKCIPEAVGGQSKGLLDTAVLVEELYREDASVALTLIGTILGLQPVVVGGSDTQRKQFLAPFLTETDAPLAGFCQSEPGGSANVAAPAPAEGVRTRAVRDGDGWVLDGRKKWVSSATGWDRKGADLLCVFARTDPDASPLESVSIIAVERPADGINGLVLERAIETPGHRAHLLPEFALQDVRVPAENLIGPEGGGFALSSASFSSANALIGVLGVALMRAAFEYTLAFARKEHRGGAVPIIEHQAVGYALADAKASMEAARSLSWRACAAFDTEHKAKDELAAYAKIFSSETTVRVITELLRVVGVDSYENDCPLNGLLHDALVLPVFAGGNLGVRRKWVHGLLQRPDYDSLSAADGS</sequence>
<feature type="domain" description="Acyl-CoA oxidase/dehydrogenase middle" evidence="7">
    <location>
        <begin position="128"/>
        <end position="237"/>
    </location>
</feature>
<name>A0ABP8RUY9_9PSEU</name>
<organism evidence="9 10">
    <name type="scientific">Pseudonocardia xishanensis</name>
    <dbReference type="NCBI Taxonomy" id="630995"/>
    <lineage>
        <taxon>Bacteria</taxon>
        <taxon>Bacillati</taxon>
        <taxon>Actinomycetota</taxon>
        <taxon>Actinomycetes</taxon>
        <taxon>Pseudonocardiales</taxon>
        <taxon>Pseudonocardiaceae</taxon>
        <taxon>Pseudonocardia</taxon>
    </lineage>
</organism>
<dbReference type="RefSeq" id="WP_345419725.1">
    <property type="nucleotide sequence ID" value="NZ_BAABGT010000048.1"/>
</dbReference>
<dbReference type="InterPro" id="IPR046373">
    <property type="entry name" value="Acyl-CoA_Oxase/DH_mid-dom_sf"/>
</dbReference>
<keyword evidence="4 5" id="KW-0274">FAD</keyword>
<dbReference type="CDD" id="cd00567">
    <property type="entry name" value="ACAD"/>
    <property type="match status" value="1"/>
</dbReference>
<dbReference type="PANTHER" id="PTHR43884">
    <property type="entry name" value="ACYL-COA DEHYDROGENASE"/>
    <property type="match status" value="1"/>
</dbReference>
<evidence type="ECO:0000259" key="8">
    <source>
        <dbReference type="Pfam" id="PF02771"/>
    </source>
</evidence>
<keyword evidence="10" id="KW-1185">Reference proteome</keyword>
<feature type="domain" description="Acyl-CoA dehydrogenase/oxidase N-terminal" evidence="8">
    <location>
        <begin position="4"/>
        <end position="119"/>
    </location>
</feature>
<evidence type="ECO:0000259" key="6">
    <source>
        <dbReference type="Pfam" id="PF00441"/>
    </source>
</evidence>
<dbReference type="InterPro" id="IPR009075">
    <property type="entry name" value="AcylCo_DH/oxidase_C"/>
</dbReference>
<reference evidence="10" key="1">
    <citation type="journal article" date="2019" name="Int. J. Syst. Evol. Microbiol.">
        <title>The Global Catalogue of Microorganisms (GCM) 10K type strain sequencing project: providing services to taxonomists for standard genome sequencing and annotation.</title>
        <authorList>
            <consortium name="The Broad Institute Genomics Platform"/>
            <consortium name="The Broad Institute Genome Sequencing Center for Infectious Disease"/>
            <person name="Wu L."/>
            <person name="Ma J."/>
        </authorList>
    </citation>
    <scope>NUCLEOTIDE SEQUENCE [LARGE SCALE GENOMIC DNA]</scope>
    <source>
        <strain evidence="10">JCM 17906</strain>
    </source>
</reference>
<dbReference type="InterPro" id="IPR006091">
    <property type="entry name" value="Acyl-CoA_Oxase/DH_mid-dom"/>
</dbReference>
<feature type="domain" description="Acyl-CoA dehydrogenase/oxidase C-terminal" evidence="6">
    <location>
        <begin position="249"/>
        <end position="387"/>
    </location>
</feature>
<dbReference type="PANTHER" id="PTHR43884:SF12">
    <property type="entry name" value="ISOVALERYL-COA DEHYDROGENASE, MITOCHONDRIAL-RELATED"/>
    <property type="match status" value="1"/>
</dbReference>